<keyword evidence="1" id="KW-0472">Membrane</keyword>
<sequence>MFRSPVKRVIAIWIWPVLAATFIISDWRTMKSLKTKGHVTILDAMRDENTREIF</sequence>
<keyword evidence="1" id="KW-0812">Transmembrane</keyword>
<comment type="caution">
    <text evidence="2">The sequence shown here is derived from an EMBL/GenBank/DDBJ whole genome shotgun (WGS) entry which is preliminary data.</text>
</comment>
<reference evidence="3" key="1">
    <citation type="submission" date="2012-08" db="EMBL/GenBank/DDBJ databases">
        <title>The Genome Sequence of Wuchereria bancrofti.</title>
        <authorList>
            <person name="Nutman T.B."/>
            <person name="Fink D.L."/>
            <person name="Russ C."/>
            <person name="Young S."/>
            <person name="Zeng Q."/>
            <person name="Koehrsen M."/>
            <person name="Alvarado L."/>
            <person name="Berlin A."/>
            <person name="Chapman S.B."/>
            <person name="Chen Z."/>
            <person name="Freedman E."/>
            <person name="Gellesch M."/>
            <person name="Goldberg J."/>
            <person name="Griggs A."/>
            <person name="Gujja S."/>
            <person name="Heilman E.R."/>
            <person name="Heiman D."/>
            <person name="Hepburn T."/>
            <person name="Howarth C."/>
            <person name="Jen D."/>
            <person name="Larson L."/>
            <person name="Lewis B."/>
            <person name="Mehta T."/>
            <person name="Park D."/>
            <person name="Pearson M."/>
            <person name="Roberts A."/>
            <person name="Saif S."/>
            <person name="Shea T."/>
            <person name="Shenoy N."/>
            <person name="Sisk P."/>
            <person name="Stolte C."/>
            <person name="Sykes S."/>
            <person name="Walk T."/>
            <person name="White J."/>
            <person name="Yandava C."/>
            <person name="Haas B."/>
            <person name="Henn M.R."/>
            <person name="Nusbaum C."/>
            <person name="Birren B."/>
        </authorList>
    </citation>
    <scope>NUCLEOTIDE SEQUENCE [LARGE SCALE GENOMIC DNA]</scope>
    <source>
        <strain evidence="3">NA</strain>
    </source>
</reference>
<dbReference type="Proteomes" id="UP000004810">
    <property type="component" value="Unassembled WGS sequence"/>
</dbReference>
<evidence type="ECO:0000313" key="2">
    <source>
        <dbReference type="EMBL" id="EJW83024.1"/>
    </source>
</evidence>
<protein>
    <submittedName>
        <fullName evidence="2">Uncharacterized protein</fullName>
    </submittedName>
</protein>
<evidence type="ECO:0000256" key="1">
    <source>
        <dbReference type="SAM" id="Phobius"/>
    </source>
</evidence>
<name>J9F6P3_WUCBA</name>
<proteinExistence type="predicted"/>
<keyword evidence="1" id="KW-1133">Transmembrane helix</keyword>
<evidence type="ECO:0000313" key="3">
    <source>
        <dbReference type="Proteomes" id="UP000004810"/>
    </source>
</evidence>
<feature type="transmembrane region" description="Helical" evidence="1">
    <location>
        <begin position="6"/>
        <end position="24"/>
    </location>
</feature>
<organism evidence="2 3">
    <name type="scientific">Wuchereria bancrofti</name>
    <dbReference type="NCBI Taxonomy" id="6293"/>
    <lineage>
        <taxon>Eukaryota</taxon>
        <taxon>Metazoa</taxon>
        <taxon>Ecdysozoa</taxon>
        <taxon>Nematoda</taxon>
        <taxon>Chromadorea</taxon>
        <taxon>Rhabditida</taxon>
        <taxon>Spirurina</taxon>
        <taxon>Spiruromorpha</taxon>
        <taxon>Filarioidea</taxon>
        <taxon>Onchocercidae</taxon>
        <taxon>Wuchereria</taxon>
    </lineage>
</organism>
<gene>
    <name evidence="2" type="ORF">WUBG_06065</name>
</gene>
<dbReference type="AlphaFoldDB" id="J9F6P3"/>
<accession>J9F6P3</accession>
<dbReference type="EMBL" id="ADBV01002489">
    <property type="protein sequence ID" value="EJW83024.1"/>
    <property type="molecule type" value="Genomic_DNA"/>
</dbReference>